<evidence type="ECO:0000256" key="1">
    <source>
        <dbReference type="SAM" id="SignalP"/>
    </source>
</evidence>
<dbReference type="AlphaFoldDB" id="A0A329TYP3"/>
<dbReference type="RefSeq" id="WP_158401046.1">
    <property type="nucleotide sequence ID" value="NZ_PRLB01000006.1"/>
</dbReference>
<proteinExistence type="predicted"/>
<feature type="domain" description="GLUG" evidence="2">
    <location>
        <begin position="243"/>
        <end position="266"/>
    </location>
</feature>
<accession>A0A329TYP3</accession>
<comment type="caution">
    <text evidence="3">The sequence shown here is derived from an EMBL/GenBank/DDBJ whole genome shotgun (WGS) entry which is preliminary data.</text>
</comment>
<feature type="chain" id="PRO_5016390853" description="GLUG domain-containing protein" evidence="1">
    <location>
        <begin position="27"/>
        <end position="431"/>
    </location>
</feature>
<keyword evidence="1" id="KW-0732">Signal</keyword>
<gene>
    <name evidence="3" type="ORF">C4N26_08135</name>
</gene>
<organism evidence="3 4">
    <name type="scientific">Faecalibacterium prausnitzii</name>
    <dbReference type="NCBI Taxonomy" id="853"/>
    <lineage>
        <taxon>Bacteria</taxon>
        <taxon>Bacillati</taxon>
        <taxon>Bacillota</taxon>
        <taxon>Clostridia</taxon>
        <taxon>Eubacteriales</taxon>
        <taxon>Oscillospiraceae</taxon>
        <taxon>Faecalibacterium</taxon>
    </lineage>
</organism>
<sequence length="431" mass="43134">MRRIQTGVIAVCLAAALLSGCAGSSAQSTASSTAASSAAASSISTTAVSANYDGGSGTQEDPYQINSVDSLLTFASNVNDGSQGGYAGVSFKLTSDLDLSGVEWAPIGNMNDMETHSTLFLGSFDGDGHTISNLNYTSDVYNCGAGLFGVSCGEVKNLTLENATVTVTEGTSMAIGGVVGYNMGSVDNVTLKGDSTITGNNCVGGIVGGNNNSITNCTVEGATVVVIGDNHFTDKIVQADVAECGGLVVGGGFGGSIDNCTASGTVKATGNEPVGLGGIGGCLEMMDTITNCTADVTIESENGGHAIGGLCGYAGTHSNPDVCLETEGFSTKNYPSVIDNCNVTVNIKANGATHVGGLVGTGLYYYGEETVFKITNCSVKGSIDGAVTPGTVAGRAEGSTIESCTADVTIDGNAGTEQVGTTTQMYESADQ</sequence>
<evidence type="ECO:0000259" key="2">
    <source>
        <dbReference type="Pfam" id="PF07581"/>
    </source>
</evidence>
<feature type="domain" description="GLUG" evidence="2">
    <location>
        <begin position="199"/>
        <end position="225"/>
    </location>
</feature>
<protein>
    <recommendedName>
        <fullName evidence="2">GLUG domain-containing protein</fullName>
    </recommendedName>
</protein>
<dbReference type="PROSITE" id="PS51257">
    <property type="entry name" value="PROKAR_LIPOPROTEIN"/>
    <property type="match status" value="1"/>
</dbReference>
<dbReference type="Proteomes" id="UP000251144">
    <property type="component" value="Unassembled WGS sequence"/>
</dbReference>
<name>A0A329TYP3_9FIRM</name>
<feature type="domain" description="GLUG" evidence="2">
    <location>
        <begin position="172"/>
        <end position="197"/>
    </location>
</feature>
<dbReference type="EMBL" id="PRLB01000006">
    <property type="protein sequence ID" value="RAW54113.1"/>
    <property type="molecule type" value="Genomic_DNA"/>
</dbReference>
<feature type="domain" description="GLUG" evidence="2">
    <location>
        <begin position="351"/>
        <end position="383"/>
    </location>
</feature>
<feature type="signal peptide" evidence="1">
    <location>
        <begin position="1"/>
        <end position="26"/>
    </location>
</feature>
<evidence type="ECO:0000313" key="3">
    <source>
        <dbReference type="EMBL" id="RAW54113.1"/>
    </source>
</evidence>
<dbReference type="Pfam" id="PF07581">
    <property type="entry name" value="Glug"/>
    <property type="match status" value="4"/>
</dbReference>
<dbReference type="OrthoDB" id="1955657at2"/>
<dbReference type="InterPro" id="IPR011493">
    <property type="entry name" value="GLUG"/>
</dbReference>
<dbReference type="Gene3D" id="2.160.20.110">
    <property type="match status" value="1"/>
</dbReference>
<reference evidence="3 4" key="1">
    <citation type="submission" date="2018-02" db="EMBL/GenBank/DDBJ databases">
        <title>Complete genome sequencing of Faecalibacterium prausnitzii strains isolated from the human gut.</title>
        <authorList>
            <person name="Fitzgerald B.C."/>
            <person name="Shkoporov A.N."/>
            <person name="Ross P.R."/>
            <person name="Hill C."/>
        </authorList>
    </citation>
    <scope>NUCLEOTIDE SEQUENCE [LARGE SCALE GENOMIC DNA]</scope>
    <source>
        <strain evidence="3 4">APC942/32-1</strain>
    </source>
</reference>
<evidence type="ECO:0000313" key="4">
    <source>
        <dbReference type="Proteomes" id="UP000251144"/>
    </source>
</evidence>